<dbReference type="Gene3D" id="3.40.710.10">
    <property type="entry name" value="DD-peptidase/beta-lactamase superfamily"/>
    <property type="match status" value="1"/>
</dbReference>
<keyword evidence="14" id="KW-1185">Reference proteome</keyword>
<dbReference type="InterPro" id="IPR001264">
    <property type="entry name" value="Glyco_trans_51"/>
</dbReference>
<dbReference type="GO" id="GO:0071555">
    <property type="term" value="P:cell wall organization"/>
    <property type="evidence" value="ECO:0007669"/>
    <property type="project" value="UniProtKB-KW"/>
</dbReference>
<evidence type="ECO:0000256" key="4">
    <source>
        <dbReference type="ARBA" id="ARBA00022679"/>
    </source>
</evidence>
<evidence type="ECO:0000256" key="5">
    <source>
        <dbReference type="ARBA" id="ARBA00022801"/>
    </source>
</evidence>
<sequence length="307" mass="33093">MWGELIPAEEMAPVLPQAVLAIEDRRFFTHGGVDAFGVIRAAWQNAVEGRVVAGGSTISQQVAKLVFLSPERSVKRKIQEAMLAFWLEREFTKQEILTIYLNRAYFGAGAYGVDAAARRYFGRSARDLDVAQAAMIAGLLKAPSRYSPANDLKLARQRAGLVVDAMVDAGFLTDAEGTAAKARARTLSVAPRSGPPAGYFVDWVREQAPSYVGRDHGALRVFTSLDPARQRAAQAALTEALAAQGKSRKIGQGALVALDENGRRARHGRRARLFQERVQPGDAGEAAARLGLQDGGLSRRHRGGASA</sequence>
<evidence type="ECO:0000256" key="9">
    <source>
        <dbReference type="ARBA" id="ARBA00023316"/>
    </source>
</evidence>
<name>A0AA35XLZ8_GEOBA</name>
<dbReference type="InterPro" id="IPR050396">
    <property type="entry name" value="Glycosyltr_51/Transpeptidase"/>
</dbReference>
<dbReference type="EC" id="2.4.99.28" evidence="10"/>
<keyword evidence="1" id="KW-0121">Carboxypeptidase</keyword>
<dbReference type="Gene3D" id="1.10.3810.10">
    <property type="entry name" value="Biosynthetic peptidoglycan transglycosylase-like"/>
    <property type="match status" value="1"/>
</dbReference>
<keyword evidence="2" id="KW-0645">Protease</keyword>
<dbReference type="AlphaFoldDB" id="A0AA35XLZ8"/>
<proteinExistence type="predicted"/>
<evidence type="ECO:0000256" key="2">
    <source>
        <dbReference type="ARBA" id="ARBA00022670"/>
    </source>
</evidence>
<evidence type="ECO:0000256" key="11">
    <source>
        <dbReference type="ARBA" id="ARBA00049902"/>
    </source>
</evidence>
<keyword evidence="9" id="KW-0961">Cell wall biogenesis/degradation</keyword>
<dbReference type="GO" id="GO:0008955">
    <property type="term" value="F:peptidoglycan glycosyltransferase activity"/>
    <property type="evidence" value="ECO:0007669"/>
    <property type="project" value="UniProtKB-EC"/>
</dbReference>
<dbReference type="EMBL" id="CASHTH010004350">
    <property type="protein sequence ID" value="CAI8056367.1"/>
    <property type="molecule type" value="Genomic_DNA"/>
</dbReference>
<dbReference type="PANTHER" id="PTHR32282:SF33">
    <property type="entry name" value="PEPTIDOGLYCAN GLYCOSYLTRANSFERASE"/>
    <property type="match status" value="1"/>
</dbReference>
<accession>A0AA35XLZ8</accession>
<comment type="catalytic activity">
    <reaction evidence="11">
        <text>[GlcNAc-(1-&gt;4)-Mur2Ac(oyl-L-Ala-gamma-D-Glu-L-Lys-D-Ala-D-Ala)](n)-di-trans,octa-cis-undecaprenyl diphosphate + beta-D-GlcNAc-(1-&gt;4)-Mur2Ac(oyl-L-Ala-gamma-D-Glu-L-Lys-D-Ala-D-Ala)-di-trans,octa-cis-undecaprenyl diphosphate = [GlcNAc-(1-&gt;4)-Mur2Ac(oyl-L-Ala-gamma-D-Glu-L-Lys-D-Ala-D-Ala)](n+1)-di-trans,octa-cis-undecaprenyl diphosphate + di-trans,octa-cis-undecaprenyl diphosphate + H(+)</text>
        <dbReference type="Rhea" id="RHEA:23708"/>
        <dbReference type="Rhea" id="RHEA-COMP:9602"/>
        <dbReference type="Rhea" id="RHEA-COMP:9603"/>
        <dbReference type="ChEBI" id="CHEBI:15378"/>
        <dbReference type="ChEBI" id="CHEBI:58405"/>
        <dbReference type="ChEBI" id="CHEBI:60033"/>
        <dbReference type="ChEBI" id="CHEBI:78435"/>
        <dbReference type="EC" id="2.4.99.28"/>
    </reaction>
</comment>
<keyword evidence="7" id="KW-0573">Peptidoglycan synthesis</keyword>
<dbReference type="InterPro" id="IPR036950">
    <property type="entry name" value="PBP_transglycosylase"/>
</dbReference>
<evidence type="ECO:0000256" key="10">
    <source>
        <dbReference type="ARBA" id="ARBA00044770"/>
    </source>
</evidence>
<keyword evidence="6" id="KW-0133">Cell shape</keyword>
<reference evidence="13" key="1">
    <citation type="submission" date="2023-03" db="EMBL/GenBank/DDBJ databases">
        <authorList>
            <person name="Steffen K."/>
            <person name="Cardenas P."/>
        </authorList>
    </citation>
    <scope>NUCLEOTIDE SEQUENCE</scope>
</reference>
<evidence type="ECO:0000259" key="12">
    <source>
        <dbReference type="Pfam" id="PF00912"/>
    </source>
</evidence>
<evidence type="ECO:0000256" key="1">
    <source>
        <dbReference type="ARBA" id="ARBA00022645"/>
    </source>
</evidence>
<keyword evidence="8" id="KW-0511">Multifunctional enzyme</keyword>
<dbReference type="GO" id="GO:0004180">
    <property type="term" value="F:carboxypeptidase activity"/>
    <property type="evidence" value="ECO:0007669"/>
    <property type="project" value="UniProtKB-KW"/>
</dbReference>
<organism evidence="13 14">
    <name type="scientific">Geodia barretti</name>
    <name type="common">Barrett's horny sponge</name>
    <dbReference type="NCBI Taxonomy" id="519541"/>
    <lineage>
        <taxon>Eukaryota</taxon>
        <taxon>Metazoa</taxon>
        <taxon>Porifera</taxon>
        <taxon>Demospongiae</taxon>
        <taxon>Heteroscleromorpha</taxon>
        <taxon>Tetractinellida</taxon>
        <taxon>Astrophorina</taxon>
        <taxon>Geodiidae</taxon>
        <taxon>Geodia</taxon>
    </lineage>
</organism>
<keyword evidence="5" id="KW-0378">Hydrolase</keyword>
<dbReference type="PANTHER" id="PTHR32282">
    <property type="entry name" value="BINDING PROTEIN TRANSPEPTIDASE, PUTATIVE-RELATED"/>
    <property type="match status" value="1"/>
</dbReference>
<evidence type="ECO:0000256" key="3">
    <source>
        <dbReference type="ARBA" id="ARBA00022676"/>
    </source>
</evidence>
<gene>
    <name evidence="13" type="ORF">GBAR_LOCUS30718</name>
</gene>
<dbReference type="FunFam" id="1.10.3810.10:FF:000001">
    <property type="entry name" value="Penicillin-binding protein 1A"/>
    <property type="match status" value="1"/>
</dbReference>
<evidence type="ECO:0000313" key="13">
    <source>
        <dbReference type="EMBL" id="CAI8056367.1"/>
    </source>
</evidence>
<dbReference type="GO" id="GO:0006508">
    <property type="term" value="P:proteolysis"/>
    <property type="evidence" value="ECO:0007669"/>
    <property type="project" value="UniProtKB-KW"/>
</dbReference>
<dbReference type="Proteomes" id="UP001174909">
    <property type="component" value="Unassembled WGS sequence"/>
</dbReference>
<dbReference type="SUPFAM" id="SSF56601">
    <property type="entry name" value="beta-lactamase/transpeptidase-like"/>
    <property type="match status" value="1"/>
</dbReference>
<evidence type="ECO:0000256" key="6">
    <source>
        <dbReference type="ARBA" id="ARBA00022960"/>
    </source>
</evidence>
<dbReference type="GO" id="GO:0008360">
    <property type="term" value="P:regulation of cell shape"/>
    <property type="evidence" value="ECO:0007669"/>
    <property type="project" value="UniProtKB-KW"/>
</dbReference>
<comment type="caution">
    <text evidence="13">The sequence shown here is derived from an EMBL/GenBank/DDBJ whole genome shotgun (WGS) entry which is preliminary data.</text>
</comment>
<evidence type="ECO:0000256" key="7">
    <source>
        <dbReference type="ARBA" id="ARBA00022984"/>
    </source>
</evidence>
<dbReference type="SUPFAM" id="SSF53955">
    <property type="entry name" value="Lysozyme-like"/>
    <property type="match status" value="1"/>
</dbReference>
<dbReference type="InterPro" id="IPR023346">
    <property type="entry name" value="Lysozyme-like_dom_sf"/>
</dbReference>
<dbReference type="InterPro" id="IPR012338">
    <property type="entry name" value="Beta-lactam/transpept-like"/>
</dbReference>
<dbReference type="Pfam" id="PF00912">
    <property type="entry name" value="Transgly"/>
    <property type="match status" value="1"/>
</dbReference>
<keyword evidence="3" id="KW-0328">Glycosyltransferase</keyword>
<keyword evidence="4" id="KW-0808">Transferase</keyword>
<evidence type="ECO:0000256" key="8">
    <source>
        <dbReference type="ARBA" id="ARBA00023268"/>
    </source>
</evidence>
<evidence type="ECO:0000313" key="14">
    <source>
        <dbReference type="Proteomes" id="UP001174909"/>
    </source>
</evidence>
<protein>
    <recommendedName>
        <fullName evidence="10">peptidoglycan glycosyltransferase</fullName>
        <ecNumber evidence="10">2.4.99.28</ecNumber>
    </recommendedName>
</protein>
<feature type="domain" description="Glycosyl transferase family 51" evidence="12">
    <location>
        <begin position="4"/>
        <end position="166"/>
    </location>
</feature>